<accession>A0A7J8WDB4</accession>
<keyword evidence="2" id="KW-1185">Reference proteome</keyword>
<evidence type="ECO:0000313" key="1">
    <source>
        <dbReference type="EMBL" id="MBA0672913.1"/>
    </source>
</evidence>
<evidence type="ECO:0000313" key="2">
    <source>
        <dbReference type="Proteomes" id="UP000593573"/>
    </source>
</evidence>
<gene>
    <name evidence="1" type="ORF">Goklo_007511</name>
</gene>
<dbReference type="EMBL" id="JABFAB010246137">
    <property type="protein sequence ID" value="MBA0672913.1"/>
    <property type="molecule type" value="Genomic_DNA"/>
</dbReference>
<name>A0A7J8WDB4_9ROSI</name>
<protein>
    <submittedName>
        <fullName evidence="1">Uncharacterized protein</fullName>
    </submittedName>
</protein>
<sequence length="32" mass="3415">MAMSGAVLMDKIGEQCSLFMPEKGITPPTDSE</sequence>
<reference evidence="1 2" key="1">
    <citation type="journal article" date="2019" name="Genome Biol. Evol.">
        <title>Insights into the evolution of the New World diploid cottons (Gossypium, subgenus Houzingenia) based on genome sequencing.</title>
        <authorList>
            <person name="Grover C.E."/>
            <person name="Arick M.A. 2nd"/>
            <person name="Thrash A."/>
            <person name="Conover J.L."/>
            <person name="Sanders W.S."/>
            <person name="Peterson D.G."/>
            <person name="Frelichowski J.E."/>
            <person name="Scheffler J.A."/>
            <person name="Scheffler B.E."/>
            <person name="Wendel J.F."/>
        </authorList>
    </citation>
    <scope>NUCLEOTIDE SEQUENCE [LARGE SCALE GENOMIC DNA]</scope>
    <source>
        <strain evidence="1">57</strain>
        <tissue evidence="1">Leaf</tissue>
    </source>
</reference>
<proteinExistence type="predicted"/>
<comment type="caution">
    <text evidence="1">The sequence shown here is derived from an EMBL/GenBank/DDBJ whole genome shotgun (WGS) entry which is preliminary data.</text>
</comment>
<organism evidence="1 2">
    <name type="scientific">Gossypium klotzschianum</name>
    <dbReference type="NCBI Taxonomy" id="34286"/>
    <lineage>
        <taxon>Eukaryota</taxon>
        <taxon>Viridiplantae</taxon>
        <taxon>Streptophyta</taxon>
        <taxon>Embryophyta</taxon>
        <taxon>Tracheophyta</taxon>
        <taxon>Spermatophyta</taxon>
        <taxon>Magnoliopsida</taxon>
        <taxon>eudicotyledons</taxon>
        <taxon>Gunneridae</taxon>
        <taxon>Pentapetalae</taxon>
        <taxon>rosids</taxon>
        <taxon>malvids</taxon>
        <taxon>Malvales</taxon>
        <taxon>Malvaceae</taxon>
        <taxon>Malvoideae</taxon>
        <taxon>Gossypium</taxon>
    </lineage>
</organism>
<dbReference type="Proteomes" id="UP000593573">
    <property type="component" value="Unassembled WGS sequence"/>
</dbReference>
<dbReference type="AlphaFoldDB" id="A0A7J8WDB4"/>